<comment type="caution">
    <text evidence="1">The sequence shown here is derived from an EMBL/GenBank/DDBJ whole genome shotgun (WGS) entry which is preliminary data.</text>
</comment>
<proteinExistence type="predicted"/>
<dbReference type="AlphaFoldDB" id="A0A366H0Y5"/>
<accession>A0A366H0Y5</accession>
<reference evidence="1 2" key="1">
    <citation type="submission" date="2018-06" db="EMBL/GenBank/DDBJ databases">
        <title>Genomic Encyclopedia of Type Strains, Phase IV (KMG-IV): sequencing the most valuable type-strain genomes for metagenomic binning, comparative biology and taxonomic classification.</title>
        <authorList>
            <person name="Goeker M."/>
        </authorList>
    </citation>
    <scope>NUCLEOTIDE SEQUENCE [LARGE SCALE GENOMIC DNA]</scope>
    <source>
        <strain evidence="1 2">DSM 25532</strain>
    </source>
</reference>
<keyword evidence="2" id="KW-1185">Reference proteome</keyword>
<dbReference type="Proteomes" id="UP000253426">
    <property type="component" value="Unassembled WGS sequence"/>
</dbReference>
<organism evidence="1 2">
    <name type="scientific">Roseimicrobium gellanilyticum</name>
    <dbReference type="NCBI Taxonomy" id="748857"/>
    <lineage>
        <taxon>Bacteria</taxon>
        <taxon>Pseudomonadati</taxon>
        <taxon>Verrucomicrobiota</taxon>
        <taxon>Verrucomicrobiia</taxon>
        <taxon>Verrucomicrobiales</taxon>
        <taxon>Verrucomicrobiaceae</taxon>
        <taxon>Roseimicrobium</taxon>
    </lineage>
</organism>
<dbReference type="EMBL" id="QNRR01000021">
    <property type="protein sequence ID" value="RBP35535.1"/>
    <property type="molecule type" value="Genomic_DNA"/>
</dbReference>
<name>A0A366H0Y5_9BACT</name>
<evidence type="ECO:0000313" key="1">
    <source>
        <dbReference type="EMBL" id="RBP35535.1"/>
    </source>
</evidence>
<gene>
    <name evidence="1" type="ORF">DES53_12155</name>
</gene>
<evidence type="ECO:0000313" key="2">
    <source>
        <dbReference type="Proteomes" id="UP000253426"/>
    </source>
</evidence>
<protein>
    <submittedName>
        <fullName evidence="1">Uncharacterized protein DUF4919</fullName>
    </submittedName>
</protein>
<dbReference type="RefSeq" id="WP_170157574.1">
    <property type="nucleotide sequence ID" value="NZ_QNRR01000021.1"/>
</dbReference>
<sequence>MEDLKKLFVEFLQAPTQENFLNVRNAVLADAQFDPYTDAIDGVPKMMEAGELEQALEVMKHALFPHLVLSPGAHLNIAFVLHKLGREKDAAFEHHISQMLQKAIEETGDGTEARPYLVTRTSDEYDYLFAHELEAKTQALAKSPDGKHEYDVLTTTTGQQIWFDVTDISRVLARRMERAGEASE</sequence>